<dbReference type="GeneID" id="8508099"/>
<protein>
    <submittedName>
        <fullName evidence="1">Uncharacterized protein</fullName>
    </submittedName>
</protein>
<accession>A0A179U6E9</accession>
<reference evidence="2" key="1">
    <citation type="journal article" date="2015" name="PLoS Genet.">
        <title>The dynamic genome and transcriptome of the human fungal pathogen Blastomyces and close relative Emmonsia.</title>
        <authorList>
            <person name="Munoz J.F."/>
            <person name="Gauthier G.M."/>
            <person name="Desjardins C.A."/>
            <person name="Gallo J.E."/>
            <person name="Holder J."/>
            <person name="Sullivan T.D."/>
            <person name="Marty A.J."/>
            <person name="Carmen J.C."/>
            <person name="Chen Z."/>
            <person name="Ding L."/>
            <person name="Gujja S."/>
            <person name="Magrini V."/>
            <person name="Misas E."/>
            <person name="Mitreva M."/>
            <person name="Priest M."/>
            <person name="Saif S."/>
            <person name="Whiston E.A."/>
            <person name="Young S."/>
            <person name="Zeng Q."/>
            <person name="Goldman W.E."/>
            <person name="Mardis E.R."/>
            <person name="Taylor J.W."/>
            <person name="McEwen J.G."/>
            <person name="Clay O.K."/>
            <person name="Klein B.S."/>
            <person name="Cuomo C.A."/>
        </authorList>
    </citation>
    <scope>NUCLEOTIDE SEQUENCE [LARGE SCALE GENOMIC DNA]</scope>
    <source>
        <strain evidence="2">SLH14081</strain>
    </source>
</reference>
<proteinExistence type="predicted"/>
<dbReference type="AlphaFoldDB" id="A0A179U6E9"/>
<name>A0A179U6E9_BLAGS</name>
<evidence type="ECO:0000313" key="1">
    <source>
        <dbReference type="EMBL" id="OAT03596.1"/>
    </source>
</evidence>
<dbReference type="VEuPathDB" id="FungiDB:BDBG_16079"/>
<organism evidence="1 2">
    <name type="scientific">Blastomyces gilchristii (strain SLH14081)</name>
    <name type="common">Blastomyces dermatitidis</name>
    <dbReference type="NCBI Taxonomy" id="559298"/>
    <lineage>
        <taxon>Eukaryota</taxon>
        <taxon>Fungi</taxon>
        <taxon>Dikarya</taxon>
        <taxon>Ascomycota</taxon>
        <taxon>Pezizomycotina</taxon>
        <taxon>Eurotiomycetes</taxon>
        <taxon>Eurotiomycetidae</taxon>
        <taxon>Onygenales</taxon>
        <taxon>Ajellomycetaceae</taxon>
        <taxon>Blastomyces</taxon>
    </lineage>
</organism>
<dbReference type="EMBL" id="GG657448">
    <property type="protein sequence ID" value="OAT03596.1"/>
    <property type="molecule type" value="Genomic_DNA"/>
</dbReference>
<dbReference type="RefSeq" id="XP_031575724.1">
    <property type="nucleotide sequence ID" value="XM_031724102.1"/>
</dbReference>
<sequence>MDMSKKTFPCQASTLQGKTWLPIPGHGANLRLSGRAERKPGDSITYQDHEPRSTQACASFSSGGLMMLGKEMVGDVFKQLNFDCVAIIFRNLSPIDITRCC</sequence>
<dbReference type="Proteomes" id="UP000002038">
    <property type="component" value="Unassembled WGS sequence"/>
</dbReference>
<dbReference type="KEGG" id="bgh:BDBG_16079"/>
<evidence type="ECO:0000313" key="2">
    <source>
        <dbReference type="Proteomes" id="UP000002038"/>
    </source>
</evidence>
<gene>
    <name evidence="1" type="ORF">BDBG_16079</name>
</gene>
<keyword evidence="2" id="KW-1185">Reference proteome</keyword>